<proteinExistence type="predicted"/>
<keyword evidence="3" id="KW-1185">Reference proteome</keyword>
<comment type="caution">
    <text evidence="2">The sequence shown here is derived from an EMBL/GenBank/DDBJ whole genome shotgun (WGS) entry which is preliminary data.</text>
</comment>
<name>A0AAV7T2G7_PLEWA</name>
<feature type="compositionally biased region" description="Polar residues" evidence="1">
    <location>
        <begin position="32"/>
        <end position="45"/>
    </location>
</feature>
<dbReference type="Proteomes" id="UP001066276">
    <property type="component" value="Chromosome 4_1"/>
</dbReference>
<feature type="region of interest" description="Disordered" evidence="1">
    <location>
        <begin position="1"/>
        <end position="20"/>
    </location>
</feature>
<accession>A0AAV7T2G7</accession>
<dbReference type="AlphaFoldDB" id="A0AAV7T2G7"/>
<evidence type="ECO:0000256" key="1">
    <source>
        <dbReference type="SAM" id="MobiDB-lite"/>
    </source>
</evidence>
<evidence type="ECO:0000313" key="2">
    <source>
        <dbReference type="EMBL" id="KAJ1170600.1"/>
    </source>
</evidence>
<protein>
    <submittedName>
        <fullName evidence="2">Uncharacterized protein</fullName>
    </submittedName>
</protein>
<feature type="region of interest" description="Disordered" evidence="1">
    <location>
        <begin position="30"/>
        <end position="57"/>
    </location>
</feature>
<evidence type="ECO:0000313" key="3">
    <source>
        <dbReference type="Proteomes" id="UP001066276"/>
    </source>
</evidence>
<gene>
    <name evidence="2" type="ORF">NDU88_002473</name>
</gene>
<sequence>MSRSLGGRKGCGRQDGRSDALGECLRPCVRDPTSTCHPQAPQTPRNSHRGLEDGGTEQELGIVLGVSPHCRAPRDCLTPTWQPLCRLADGPVLEESRGAALRS</sequence>
<reference evidence="2" key="1">
    <citation type="journal article" date="2022" name="bioRxiv">
        <title>Sequencing and chromosome-scale assembly of the giantPleurodeles waltlgenome.</title>
        <authorList>
            <person name="Brown T."/>
            <person name="Elewa A."/>
            <person name="Iarovenko S."/>
            <person name="Subramanian E."/>
            <person name="Araus A.J."/>
            <person name="Petzold A."/>
            <person name="Susuki M."/>
            <person name="Suzuki K.-i.T."/>
            <person name="Hayashi T."/>
            <person name="Toyoda A."/>
            <person name="Oliveira C."/>
            <person name="Osipova E."/>
            <person name="Leigh N.D."/>
            <person name="Simon A."/>
            <person name="Yun M.H."/>
        </authorList>
    </citation>
    <scope>NUCLEOTIDE SEQUENCE</scope>
    <source>
        <strain evidence="2">20211129_DDA</strain>
        <tissue evidence="2">Liver</tissue>
    </source>
</reference>
<dbReference type="EMBL" id="JANPWB010000007">
    <property type="protein sequence ID" value="KAJ1170600.1"/>
    <property type="molecule type" value="Genomic_DNA"/>
</dbReference>
<organism evidence="2 3">
    <name type="scientific">Pleurodeles waltl</name>
    <name type="common">Iberian ribbed newt</name>
    <dbReference type="NCBI Taxonomy" id="8319"/>
    <lineage>
        <taxon>Eukaryota</taxon>
        <taxon>Metazoa</taxon>
        <taxon>Chordata</taxon>
        <taxon>Craniata</taxon>
        <taxon>Vertebrata</taxon>
        <taxon>Euteleostomi</taxon>
        <taxon>Amphibia</taxon>
        <taxon>Batrachia</taxon>
        <taxon>Caudata</taxon>
        <taxon>Salamandroidea</taxon>
        <taxon>Salamandridae</taxon>
        <taxon>Pleurodelinae</taxon>
        <taxon>Pleurodeles</taxon>
    </lineage>
</organism>